<evidence type="ECO:0000313" key="3">
    <source>
        <dbReference type="Proteomes" id="UP000199062"/>
    </source>
</evidence>
<name>A0A1I6MBX8_9EURY</name>
<keyword evidence="1" id="KW-1133">Transmembrane helix</keyword>
<dbReference type="EMBL" id="FOZK01000006">
    <property type="protein sequence ID" value="SFS13171.1"/>
    <property type="molecule type" value="Genomic_DNA"/>
</dbReference>
<dbReference type="AlphaFoldDB" id="A0A1I6MBX8"/>
<evidence type="ECO:0000313" key="2">
    <source>
        <dbReference type="EMBL" id="SFS13171.1"/>
    </source>
</evidence>
<gene>
    <name evidence="2" type="ORF">SAMN05216559_4214</name>
</gene>
<dbReference type="Proteomes" id="UP000199062">
    <property type="component" value="Unassembled WGS sequence"/>
</dbReference>
<protein>
    <submittedName>
        <fullName evidence="2">Uncharacterized protein</fullName>
    </submittedName>
</protein>
<keyword evidence="3" id="KW-1185">Reference proteome</keyword>
<evidence type="ECO:0000256" key="1">
    <source>
        <dbReference type="SAM" id="Phobius"/>
    </source>
</evidence>
<feature type="transmembrane region" description="Helical" evidence="1">
    <location>
        <begin position="66"/>
        <end position="88"/>
    </location>
</feature>
<dbReference type="OrthoDB" id="386136at2157"/>
<reference evidence="2 3" key="1">
    <citation type="submission" date="2016-10" db="EMBL/GenBank/DDBJ databases">
        <authorList>
            <person name="de Groot N.N."/>
        </authorList>
    </citation>
    <scope>NUCLEOTIDE SEQUENCE [LARGE SCALE GENOMIC DNA]</scope>
    <source>
        <strain evidence="2 3">CGMCC 1.10457</strain>
    </source>
</reference>
<sequence>MMDGEPFRRTLAHRSVWISVAIVVVLWIFQMESHPIGKPLSPVFYLVFAGFFELRPTPSWSFLAQMAVFWLWFAVYVYVVAVVLAAIYRGLRAGVDAANEART</sequence>
<organism evidence="2 3">
    <name type="scientific">Halomicrobium zhouii</name>
    <dbReference type="NCBI Taxonomy" id="767519"/>
    <lineage>
        <taxon>Archaea</taxon>
        <taxon>Methanobacteriati</taxon>
        <taxon>Methanobacteriota</taxon>
        <taxon>Stenosarchaea group</taxon>
        <taxon>Halobacteria</taxon>
        <taxon>Halobacteriales</taxon>
        <taxon>Haloarculaceae</taxon>
        <taxon>Halomicrobium</taxon>
    </lineage>
</organism>
<keyword evidence="1" id="KW-0812">Transmembrane</keyword>
<proteinExistence type="predicted"/>
<dbReference type="RefSeq" id="WP_089819452.1">
    <property type="nucleotide sequence ID" value="NZ_FOZK01000006.1"/>
</dbReference>
<keyword evidence="1" id="KW-0472">Membrane</keyword>
<accession>A0A1I6MBX8</accession>
<feature type="transmembrane region" description="Helical" evidence="1">
    <location>
        <begin position="12"/>
        <end position="30"/>
    </location>
</feature>